<protein>
    <submittedName>
        <fullName evidence="2">Uncharacterized protein</fullName>
    </submittedName>
</protein>
<keyword evidence="1" id="KW-0472">Membrane</keyword>
<dbReference type="RefSeq" id="WP_379665983.1">
    <property type="nucleotide sequence ID" value="NZ_JBHULH010000003.1"/>
</dbReference>
<feature type="transmembrane region" description="Helical" evidence="1">
    <location>
        <begin position="7"/>
        <end position="31"/>
    </location>
</feature>
<organism evidence="2 3">
    <name type="scientific">Pseudotenacibaculum haliotis</name>
    <dbReference type="NCBI Taxonomy" id="1862138"/>
    <lineage>
        <taxon>Bacteria</taxon>
        <taxon>Pseudomonadati</taxon>
        <taxon>Bacteroidota</taxon>
        <taxon>Flavobacteriia</taxon>
        <taxon>Flavobacteriales</taxon>
        <taxon>Flavobacteriaceae</taxon>
        <taxon>Pseudotenacibaculum</taxon>
    </lineage>
</organism>
<dbReference type="Proteomes" id="UP001597508">
    <property type="component" value="Unassembled WGS sequence"/>
</dbReference>
<gene>
    <name evidence="2" type="ORF">ACFSRZ_07820</name>
</gene>
<evidence type="ECO:0000313" key="2">
    <source>
        <dbReference type="EMBL" id="MFD2567275.1"/>
    </source>
</evidence>
<reference evidence="3" key="1">
    <citation type="journal article" date="2019" name="Int. J. Syst. Evol. Microbiol.">
        <title>The Global Catalogue of Microorganisms (GCM) 10K type strain sequencing project: providing services to taxonomists for standard genome sequencing and annotation.</title>
        <authorList>
            <consortium name="The Broad Institute Genomics Platform"/>
            <consortium name="The Broad Institute Genome Sequencing Center for Infectious Disease"/>
            <person name="Wu L."/>
            <person name="Ma J."/>
        </authorList>
    </citation>
    <scope>NUCLEOTIDE SEQUENCE [LARGE SCALE GENOMIC DNA]</scope>
    <source>
        <strain evidence="3">KCTC 52127</strain>
    </source>
</reference>
<proteinExistence type="predicted"/>
<feature type="transmembrane region" description="Helical" evidence="1">
    <location>
        <begin position="80"/>
        <end position="101"/>
    </location>
</feature>
<feature type="transmembrane region" description="Helical" evidence="1">
    <location>
        <begin position="125"/>
        <end position="147"/>
    </location>
</feature>
<dbReference type="EMBL" id="JBHULH010000003">
    <property type="protein sequence ID" value="MFD2567275.1"/>
    <property type="molecule type" value="Genomic_DNA"/>
</dbReference>
<sequence length="152" mass="16920">MKKYLLVGILFISIGIGLSLLLDSFLRITIFDLYRWSTNDKIVFLGKGFHLFPSPTFILSFTFSIMLLGFAIINQKLGRIAMNCILYLSIFSIALISISALDANRLVVSCTACQDGIRRINHNSINYGVILGISSFLASIPSIVNLIKRVKN</sequence>
<evidence type="ECO:0000313" key="3">
    <source>
        <dbReference type="Proteomes" id="UP001597508"/>
    </source>
</evidence>
<evidence type="ECO:0000256" key="1">
    <source>
        <dbReference type="SAM" id="Phobius"/>
    </source>
</evidence>
<accession>A0ABW5LR60</accession>
<keyword evidence="3" id="KW-1185">Reference proteome</keyword>
<keyword evidence="1" id="KW-0812">Transmembrane</keyword>
<comment type="caution">
    <text evidence="2">The sequence shown here is derived from an EMBL/GenBank/DDBJ whole genome shotgun (WGS) entry which is preliminary data.</text>
</comment>
<keyword evidence="1" id="KW-1133">Transmembrane helix</keyword>
<feature type="transmembrane region" description="Helical" evidence="1">
    <location>
        <begin position="51"/>
        <end position="73"/>
    </location>
</feature>
<name>A0ABW5LR60_9FLAO</name>